<dbReference type="NCBIfam" id="TIGR01035">
    <property type="entry name" value="hemA"/>
    <property type="match status" value="1"/>
</dbReference>
<evidence type="ECO:0000256" key="9">
    <source>
        <dbReference type="HAMAP-Rule" id="MF_00087"/>
    </source>
</evidence>
<dbReference type="SUPFAM" id="SSF69075">
    <property type="entry name" value="Glutamyl tRNA-reductase dimerization domain"/>
    <property type="match status" value="1"/>
</dbReference>
<dbReference type="OrthoDB" id="110209at2"/>
<evidence type="ECO:0000256" key="8">
    <source>
        <dbReference type="ARBA" id="ARBA00068659"/>
    </source>
</evidence>
<evidence type="ECO:0000256" key="3">
    <source>
        <dbReference type="ARBA" id="ARBA00012970"/>
    </source>
</evidence>
<feature type="domain" description="Quinate/shikimate 5-dehydrogenase/glutamyl-tRNA reductase" evidence="16">
    <location>
        <begin position="171"/>
        <end position="306"/>
    </location>
</feature>
<sequence length="421" mass="48541">MQLAIVGLNHNTAPVEIREKLSLKEDELQKEYSLLLSTERIYETLIISTCNRVEYYIITDDFLCNVEAIINRLSERSGIDIMELKNYTYVYCGTEALKHLFKVACGLDSLVLGEPQILGQVKDSFNQARLYGKFGTYLKQLEQFTLKTAKKVRTHTAISENPVSVSYAAVELAKKIFGDLKNNTALIIGAGEMCELAAKHLQTSNINKIYVTNRTFERAVTLANEVNGEPIPFDSFINYLPKVDIVISSTGAPNYIVTYQHIKDIMKKRKYSPMFFIDIAVPRDIDPDISNLDNIYVYDIDDLKDVVEANKREREKEAQKALKFIEYYVEEFNKWLESLKIVPTIKLIRQNFEKIKETELEKFFSKNQIEDADLKKQIDYLLTSYMNKILHNPLTVLKNKSIEKEKYTISEAAQILFNIKE</sequence>
<feature type="binding site" evidence="9 11">
    <location>
        <begin position="49"/>
        <end position="52"/>
    </location>
    <ligand>
        <name>substrate</name>
    </ligand>
</feature>
<dbReference type="Proteomes" id="UP000322876">
    <property type="component" value="Unassembled WGS sequence"/>
</dbReference>
<dbReference type="GO" id="GO:0008883">
    <property type="term" value="F:glutamyl-tRNA reductase activity"/>
    <property type="evidence" value="ECO:0007669"/>
    <property type="project" value="UniProtKB-UniRule"/>
</dbReference>
<dbReference type="GO" id="GO:0019353">
    <property type="term" value="P:protoporphyrinogen IX biosynthetic process from glutamate"/>
    <property type="evidence" value="ECO:0007669"/>
    <property type="project" value="TreeGrafter"/>
</dbReference>
<keyword evidence="19" id="KW-1185">Reference proteome</keyword>
<dbReference type="Pfam" id="PF05201">
    <property type="entry name" value="GlutR_N"/>
    <property type="match status" value="1"/>
</dbReference>
<dbReference type="PANTHER" id="PTHR43013">
    <property type="entry name" value="GLUTAMYL-TRNA REDUCTASE"/>
    <property type="match status" value="1"/>
</dbReference>
<dbReference type="EMBL" id="VFJB01000001">
    <property type="protein sequence ID" value="KAA0259498.1"/>
    <property type="molecule type" value="Genomic_DNA"/>
</dbReference>
<gene>
    <name evidence="9" type="primary">hemA</name>
    <name evidence="18" type="ORF">FHQ18_01075</name>
</gene>
<evidence type="ECO:0000256" key="4">
    <source>
        <dbReference type="ARBA" id="ARBA00022857"/>
    </source>
</evidence>
<organism evidence="18 19">
    <name type="scientific">Deferribacter autotrophicus</name>
    <dbReference type="NCBI Taxonomy" id="500465"/>
    <lineage>
        <taxon>Bacteria</taxon>
        <taxon>Pseudomonadati</taxon>
        <taxon>Deferribacterota</taxon>
        <taxon>Deferribacteres</taxon>
        <taxon>Deferribacterales</taxon>
        <taxon>Deferribacteraceae</taxon>
        <taxon>Deferribacter</taxon>
    </lineage>
</organism>
<evidence type="ECO:0000256" key="7">
    <source>
        <dbReference type="ARBA" id="ARBA00047464"/>
    </source>
</evidence>
<dbReference type="InterPro" id="IPR015895">
    <property type="entry name" value="4pyrrol_synth_GluRdtase_N"/>
</dbReference>
<comment type="function">
    <text evidence="9">Catalyzes the NADPH-dependent reduction of glutamyl-tRNA(Glu) to glutamate 1-semialdehyde (GSA).</text>
</comment>
<dbReference type="Gene3D" id="3.40.50.720">
    <property type="entry name" value="NAD(P)-binding Rossmann-like Domain"/>
    <property type="match status" value="1"/>
</dbReference>
<evidence type="ECO:0000259" key="17">
    <source>
        <dbReference type="Pfam" id="PF05201"/>
    </source>
</evidence>
<dbReference type="RefSeq" id="WP_149265318.1">
    <property type="nucleotide sequence ID" value="NZ_VFJB01000001.1"/>
</dbReference>
<dbReference type="GO" id="GO:0050661">
    <property type="term" value="F:NADP binding"/>
    <property type="evidence" value="ECO:0007669"/>
    <property type="project" value="InterPro"/>
</dbReference>
<feature type="domain" description="Glutamyl-tRNA reductase N-terminal" evidence="17">
    <location>
        <begin position="6"/>
        <end position="156"/>
    </location>
</feature>
<dbReference type="InterPro" id="IPR036343">
    <property type="entry name" value="GluRdtase_N_sf"/>
</dbReference>
<dbReference type="InterPro" id="IPR036291">
    <property type="entry name" value="NAD(P)-bd_dom_sf"/>
</dbReference>
<evidence type="ECO:0000313" key="19">
    <source>
        <dbReference type="Proteomes" id="UP000322876"/>
    </source>
</evidence>
<name>A0A5A8F897_9BACT</name>
<feature type="domain" description="Tetrapyrrole biosynthesis glutamyl-tRNA reductase dimerisation" evidence="15">
    <location>
        <begin position="320"/>
        <end position="419"/>
    </location>
</feature>
<feature type="active site" description="Nucleophile" evidence="9 10">
    <location>
        <position position="50"/>
    </location>
</feature>
<accession>A0A5A8F897</accession>
<evidence type="ECO:0000256" key="14">
    <source>
        <dbReference type="RuleBase" id="RU000584"/>
    </source>
</evidence>
<feature type="binding site" evidence="9 11">
    <location>
        <position position="109"/>
    </location>
    <ligand>
        <name>substrate</name>
    </ligand>
</feature>
<evidence type="ECO:0000256" key="10">
    <source>
        <dbReference type="PIRSR" id="PIRSR000445-1"/>
    </source>
</evidence>
<dbReference type="Gene3D" id="3.30.460.30">
    <property type="entry name" value="Glutamyl-tRNA reductase, N-terminal domain"/>
    <property type="match status" value="1"/>
</dbReference>
<evidence type="ECO:0000256" key="11">
    <source>
        <dbReference type="PIRSR" id="PIRSR000445-2"/>
    </source>
</evidence>
<dbReference type="UniPathway" id="UPA00251">
    <property type="reaction ID" value="UER00316"/>
</dbReference>
<comment type="subunit">
    <text evidence="9">Homodimer.</text>
</comment>
<comment type="similarity">
    <text evidence="2 9 14">Belongs to the glutamyl-tRNA reductase family.</text>
</comment>
<keyword evidence="6 9" id="KW-0627">Porphyrin biosynthesis</keyword>
<keyword evidence="5 9" id="KW-0560">Oxidoreductase</keyword>
<feature type="binding site" evidence="9 11">
    <location>
        <begin position="114"/>
        <end position="116"/>
    </location>
    <ligand>
        <name>substrate</name>
    </ligand>
</feature>
<dbReference type="InterPro" id="IPR015896">
    <property type="entry name" value="4pyrrol_synth_GluRdtase_dimer"/>
</dbReference>
<comment type="domain">
    <text evidence="9">Possesses an unusual extended V-shaped dimeric structure with each monomer consisting of three distinct domains arranged along a curved 'spinal' alpha-helix. The N-terminal catalytic domain specifically recognizes the glutamate moiety of the substrate. The second domain is the NADPH-binding domain, and the third C-terminal domain is responsible for dimerization.</text>
</comment>
<protein>
    <recommendedName>
        <fullName evidence="8 9">Glutamyl-tRNA reductase</fullName>
        <shortName evidence="9">GluTR</shortName>
        <ecNumber evidence="3 9">1.2.1.70</ecNumber>
    </recommendedName>
</protein>
<evidence type="ECO:0000256" key="5">
    <source>
        <dbReference type="ARBA" id="ARBA00023002"/>
    </source>
</evidence>
<comment type="miscellaneous">
    <text evidence="9">During catalysis, the active site Cys acts as a nucleophile attacking the alpha-carbonyl group of tRNA-bound glutamate with the formation of a thioester intermediate between enzyme and glutamate, and the concomitant release of tRNA(Glu). The thioester intermediate is finally reduced by direct hydride transfer from NADPH, to form the product GSA.</text>
</comment>
<evidence type="ECO:0000259" key="16">
    <source>
        <dbReference type="Pfam" id="PF01488"/>
    </source>
</evidence>
<evidence type="ECO:0000256" key="13">
    <source>
        <dbReference type="PIRSR" id="PIRSR000445-4"/>
    </source>
</evidence>
<evidence type="ECO:0000256" key="6">
    <source>
        <dbReference type="ARBA" id="ARBA00023244"/>
    </source>
</evidence>
<feature type="site" description="Important for activity" evidence="9 13">
    <location>
        <position position="99"/>
    </location>
</feature>
<dbReference type="Pfam" id="PF01488">
    <property type="entry name" value="Shikimate_DH"/>
    <property type="match status" value="1"/>
</dbReference>
<proteinExistence type="inferred from homology"/>
<evidence type="ECO:0000256" key="1">
    <source>
        <dbReference type="ARBA" id="ARBA00005059"/>
    </source>
</evidence>
<dbReference type="Pfam" id="PF00745">
    <property type="entry name" value="GlutR_dimer"/>
    <property type="match status" value="1"/>
</dbReference>
<evidence type="ECO:0000256" key="12">
    <source>
        <dbReference type="PIRSR" id="PIRSR000445-3"/>
    </source>
</evidence>
<dbReference type="InterPro" id="IPR006151">
    <property type="entry name" value="Shikm_DH/Glu-tRNA_Rdtase"/>
</dbReference>
<dbReference type="EC" id="1.2.1.70" evidence="3 9"/>
<dbReference type="SUPFAM" id="SSF69742">
    <property type="entry name" value="Glutamyl tRNA-reductase catalytic, N-terminal domain"/>
    <property type="match status" value="1"/>
</dbReference>
<dbReference type="InterPro" id="IPR000343">
    <property type="entry name" value="4pyrrol_synth_GluRdtase"/>
</dbReference>
<dbReference type="InterPro" id="IPR036453">
    <property type="entry name" value="GluRdtase_dimer_dom_sf"/>
</dbReference>
<comment type="caution">
    <text evidence="18">The sequence shown here is derived from an EMBL/GenBank/DDBJ whole genome shotgun (WGS) entry which is preliminary data.</text>
</comment>
<dbReference type="PIRSF" id="PIRSF000445">
    <property type="entry name" value="4pyrrol_synth_GluRdtase"/>
    <property type="match status" value="1"/>
</dbReference>
<evidence type="ECO:0000313" key="18">
    <source>
        <dbReference type="EMBL" id="KAA0259498.1"/>
    </source>
</evidence>
<feature type="binding site" evidence="9 11">
    <location>
        <position position="120"/>
    </location>
    <ligand>
        <name>substrate</name>
    </ligand>
</feature>
<keyword evidence="4 9" id="KW-0521">NADP</keyword>
<evidence type="ECO:0000256" key="2">
    <source>
        <dbReference type="ARBA" id="ARBA00005916"/>
    </source>
</evidence>
<evidence type="ECO:0000259" key="15">
    <source>
        <dbReference type="Pfam" id="PF00745"/>
    </source>
</evidence>
<dbReference type="AlphaFoldDB" id="A0A5A8F897"/>
<dbReference type="PANTHER" id="PTHR43013:SF1">
    <property type="entry name" value="GLUTAMYL-TRNA REDUCTASE"/>
    <property type="match status" value="1"/>
</dbReference>
<feature type="binding site" evidence="9 12">
    <location>
        <begin position="189"/>
        <end position="194"/>
    </location>
    <ligand>
        <name>NADP(+)</name>
        <dbReference type="ChEBI" id="CHEBI:58349"/>
    </ligand>
</feature>
<dbReference type="CDD" id="cd05213">
    <property type="entry name" value="NAD_bind_Glutamyl_tRNA_reduct"/>
    <property type="match status" value="1"/>
</dbReference>
<dbReference type="HAMAP" id="MF_00087">
    <property type="entry name" value="Glu_tRNA_reductase"/>
    <property type="match status" value="1"/>
</dbReference>
<dbReference type="FunFam" id="3.30.460.30:FF:000001">
    <property type="entry name" value="Glutamyl-tRNA reductase"/>
    <property type="match status" value="1"/>
</dbReference>
<comment type="catalytic activity">
    <reaction evidence="7 9 14">
        <text>(S)-4-amino-5-oxopentanoate + tRNA(Glu) + NADP(+) = L-glutamyl-tRNA(Glu) + NADPH + H(+)</text>
        <dbReference type="Rhea" id="RHEA:12344"/>
        <dbReference type="Rhea" id="RHEA-COMP:9663"/>
        <dbReference type="Rhea" id="RHEA-COMP:9680"/>
        <dbReference type="ChEBI" id="CHEBI:15378"/>
        <dbReference type="ChEBI" id="CHEBI:57501"/>
        <dbReference type="ChEBI" id="CHEBI:57783"/>
        <dbReference type="ChEBI" id="CHEBI:58349"/>
        <dbReference type="ChEBI" id="CHEBI:78442"/>
        <dbReference type="ChEBI" id="CHEBI:78520"/>
        <dbReference type="EC" id="1.2.1.70"/>
    </reaction>
</comment>
<dbReference type="FunFam" id="3.40.50.720:FF:000031">
    <property type="entry name" value="Glutamyl-tRNA reductase"/>
    <property type="match status" value="1"/>
</dbReference>
<dbReference type="InterPro" id="IPR018214">
    <property type="entry name" value="GluRdtase_CS"/>
</dbReference>
<comment type="pathway">
    <text evidence="1 9 14">Porphyrin-containing compound metabolism; protoporphyrin-IX biosynthesis; 5-aminolevulinate from L-glutamyl-tRNA(Glu): step 1/2.</text>
</comment>
<dbReference type="SUPFAM" id="SSF51735">
    <property type="entry name" value="NAD(P)-binding Rossmann-fold domains"/>
    <property type="match status" value="1"/>
</dbReference>
<reference evidence="18 19" key="1">
    <citation type="submission" date="2019-06" db="EMBL/GenBank/DDBJ databases">
        <title>Genomic insights into carbon and energy metabolism of Deferribacter autotrophicus revealed new metabolic traits in the phylum Deferribacteres.</title>
        <authorList>
            <person name="Slobodkin A.I."/>
            <person name="Slobodkina G.B."/>
            <person name="Allioux M."/>
            <person name="Alain K."/>
            <person name="Jebbar M."/>
            <person name="Shadrin V."/>
            <person name="Kublanov I.V."/>
            <person name="Toshchakov S.V."/>
            <person name="Bonch-Osmolovskaya E.A."/>
        </authorList>
    </citation>
    <scope>NUCLEOTIDE SEQUENCE [LARGE SCALE GENOMIC DNA]</scope>
    <source>
        <strain evidence="18 19">SL50</strain>
    </source>
</reference>
<dbReference type="PROSITE" id="PS00747">
    <property type="entry name" value="GLUTR"/>
    <property type="match status" value="1"/>
</dbReference>